<dbReference type="Proteomes" id="UP000004074">
    <property type="component" value="Unassembled WGS sequence"/>
</dbReference>
<organism evidence="1 2">
    <name type="scientific">Helicobacter pylori NQ4076</name>
    <dbReference type="NCBI Taxonomy" id="992029"/>
    <lineage>
        <taxon>Bacteria</taxon>
        <taxon>Pseudomonadati</taxon>
        <taxon>Campylobacterota</taxon>
        <taxon>Epsilonproteobacteria</taxon>
        <taxon>Campylobacterales</taxon>
        <taxon>Helicobacteraceae</taxon>
        <taxon>Helicobacter</taxon>
    </lineage>
</organism>
<comment type="caution">
    <text evidence="1">The sequence shown here is derived from an EMBL/GenBank/DDBJ whole genome shotgun (WGS) entry which is preliminary data.</text>
</comment>
<dbReference type="PATRIC" id="fig|992029.3.peg.406"/>
<gene>
    <name evidence="1" type="ORF">HPNQ4076_0421</name>
</gene>
<evidence type="ECO:0000313" key="1">
    <source>
        <dbReference type="EMBL" id="EJB34176.1"/>
    </source>
</evidence>
<evidence type="ECO:0000313" key="2">
    <source>
        <dbReference type="Proteomes" id="UP000004074"/>
    </source>
</evidence>
<protein>
    <submittedName>
        <fullName evidence="1">Uncharacterized protein</fullName>
    </submittedName>
</protein>
<proteinExistence type="predicted"/>
<accession>I9QHZ0</accession>
<reference evidence="1 2" key="1">
    <citation type="journal article" date="2013" name="Pathog. Dis.">
        <title>Genome sequences of 65 Helicobacter pylori strains isolated from asymptomatic individuals and patients with gastric cancer, peptic ulcer disease, or gastritis.</title>
        <authorList>
            <person name="Blanchard T.G."/>
            <person name="Czinn S.J."/>
            <person name="Correa P."/>
            <person name="Nakazawa T."/>
            <person name="Keelan M."/>
            <person name="Morningstar L."/>
            <person name="Santana-Cruz I."/>
            <person name="Maroo A."/>
            <person name="McCracken C."/>
            <person name="Shefchek K."/>
            <person name="Daugherty S."/>
            <person name="Song Y."/>
            <person name="Fraser C.M."/>
            <person name="Fricke W.F."/>
        </authorList>
    </citation>
    <scope>NUCLEOTIDE SEQUENCE [LARGE SCALE GENOMIC DNA]</scope>
    <source>
        <strain evidence="1 2">NQ4076</strain>
    </source>
</reference>
<dbReference type="AlphaFoldDB" id="I9QHZ0"/>
<dbReference type="EMBL" id="AKNX01000002">
    <property type="protein sequence ID" value="EJB34176.1"/>
    <property type="molecule type" value="Genomic_DNA"/>
</dbReference>
<name>I9QHZ0_HELPX</name>
<sequence>MLFLKRLSGLSLRRKILNATSIKDSENIVSATIQKRSLLTK</sequence>